<protein>
    <submittedName>
        <fullName evidence="2">Uncharacterized protein</fullName>
    </submittedName>
</protein>
<dbReference type="RefSeq" id="XP_046113409.1">
    <property type="nucleotide sequence ID" value="XM_046260238.1"/>
</dbReference>
<name>A0A9P7ZDC6_9HYPO</name>
<reference evidence="2" key="1">
    <citation type="journal article" date="2021" name="IMA Fungus">
        <title>Genomic characterization of three marine fungi, including Emericellopsis atlantica sp. nov. with signatures of a generalist lifestyle and marine biomass degradation.</title>
        <authorList>
            <person name="Hagestad O.C."/>
            <person name="Hou L."/>
            <person name="Andersen J.H."/>
            <person name="Hansen E.H."/>
            <person name="Altermark B."/>
            <person name="Li C."/>
            <person name="Kuhnert E."/>
            <person name="Cox R.J."/>
            <person name="Crous P.W."/>
            <person name="Spatafora J.W."/>
            <person name="Lail K."/>
            <person name="Amirebrahimi M."/>
            <person name="Lipzen A."/>
            <person name="Pangilinan J."/>
            <person name="Andreopoulos W."/>
            <person name="Hayes R.D."/>
            <person name="Ng V."/>
            <person name="Grigoriev I.V."/>
            <person name="Jackson S.A."/>
            <person name="Sutton T.D.S."/>
            <person name="Dobson A.D.W."/>
            <person name="Rama T."/>
        </authorList>
    </citation>
    <scope>NUCLEOTIDE SEQUENCE</scope>
    <source>
        <strain evidence="2">TS7</strain>
    </source>
</reference>
<dbReference type="AlphaFoldDB" id="A0A9P7ZDC6"/>
<sequence>MATLETLPSVVLDLVCDFLRIDHFEDCRSLHSFALASRTCRLASERSRFRRLKVKIHDLSNVAQAVRDATAMLTGRMHHVRGLSVDYESHCADPRSHLGKRCDHSTLVGISKQQRRNINLDALADLICHLPGLTHLTWAMPIPAPPALLRPSTPQGPNYRLEIWELGLQSLYTPVGQKAREMDAADYTILTSPRLDTFSCWDISAFDDDGNWSYHEEAILQALASPQCQLEHVSVDYSEPEASFSTQDVQNHRRPSRPGLFSSSLSQRPHNDQSTSTSKRALTSLSINFRPAITSYLVDRWKEVIDFSTLISLNLGVVKPELLPMLGDMAATGALRSLQVLELTPDLLEYDNVERTINDLCSLLKVLCPLRGLHLGRTRSHAVFDTLLETHGPHLRELSLDEPVVFTSKNAYRLAEVCRRVRDLNITIRRTGGDEAEVAFYHALGHLSRLESVSIIFDCTRPEATGLINHGVFSSDKYNREARIGLVQDALVNVAIDEELARSMFLTIAQTQKRRANQTGSRQFLLRRLTVECLDSDLFGRGDYSHSELSILLEWLRGHWICESSIGLRDPDAILDDKPGGQAHKAVLARDESLQRKMEYEEDLYEHLNGVDPLVEDAWLRLWLYGRGDWKQSWKSQPLASSARHMPV</sequence>
<dbReference type="EMBL" id="MU251306">
    <property type="protein sequence ID" value="KAG9249485.1"/>
    <property type="molecule type" value="Genomic_DNA"/>
</dbReference>
<feature type="compositionally biased region" description="Polar residues" evidence="1">
    <location>
        <begin position="261"/>
        <end position="279"/>
    </location>
</feature>
<proteinExistence type="predicted"/>
<dbReference type="GeneID" id="70291141"/>
<keyword evidence="3" id="KW-1185">Reference proteome</keyword>
<evidence type="ECO:0000256" key="1">
    <source>
        <dbReference type="SAM" id="MobiDB-lite"/>
    </source>
</evidence>
<feature type="region of interest" description="Disordered" evidence="1">
    <location>
        <begin position="241"/>
        <end position="279"/>
    </location>
</feature>
<dbReference type="OrthoDB" id="3945550at2759"/>
<comment type="caution">
    <text evidence="2">The sequence shown here is derived from an EMBL/GenBank/DDBJ whole genome shotgun (WGS) entry which is preliminary data.</text>
</comment>
<gene>
    <name evidence="2" type="ORF">F5Z01DRAFT_495796</name>
</gene>
<evidence type="ECO:0000313" key="3">
    <source>
        <dbReference type="Proteomes" id="UP000887229"/>
    </source>
</evidence>
<evidence type="ECO:0000313" key="2">
    <source>
        <dbReference type="EMBL" id="KAG9249485.1"/>
    </source>
</evidence>
<organism evidence="2 3">
    <name type="scientific">Emericellopsis atlantica</name>
    <dbReference type="NCBI Taxonomy" id="2614577"/>
    <lineage>
        <taxon>Eukaryota</taxon>
        <taxon>Fungi</taxon>
        <taxon>Dikarya</taxon>
        <taxon>Ascomycota</taxon>
        <taxon>Pezizomycotina</taxon>
        <taxon>Sordariomycetes</taxon>
        <taxon>Hypocreomycetidae</taxon>
        <taxon>Hypocreales</taxon>
        <taxon>Bionectriaceae</taxon>
        <taxon>Emericellopsis</taxon>
    </lineage>
</organism>
<dbReference type="Proteomes" id="UP000887229">
    <property type="component" value="Unassembled WGS sequence"/>
</dbReference>
<accession>A0A9P7ZDC6</accession>